<keyword evidence="1" id="KW-1133">Transmembrane helix</keyword>
<protein>
    <submittedName>
        <fullName evidence="3">DUF4328 domain-containing protein</fullName>
    </submittedName>
</protein>
<reference evidence="3" key="1">
    <citation type="submission" date="2024-06" db="EMBL/GenBank/DDBJ databases">
        <title>The genome sequences of Kitasatospora sp. strain HUAS MG31.</title>
        <authorList>
            <person name="Mo P."/>
        </authorList>
    </citation>
    <scope>NUCLEOTIDE SEQUENCE</scope>
    <source>
        <strain evidence="3">HUAS MG31</strain>
    </source>
</reference>
<dbReference type="AlphaFoldDB" id="A0AAU8K605"/>
<evidence type="ECO:0000313" key="3">
    <source>
        <dbReference type="EMBL" id="XCM83601.1"/>
    </source>
</evidence>
<dbReference type="Pfam" id="PF14219">
    <property type="entry name" value="DUF4328"/>
    <property type="match status" value="1"/>
</dbReference>
<gene>
    <name evidence="3" type="ORF">ABWK59_34085</name>
</gene>
<keyword evidence="1" id="KW-0472">Membrane</keyword>
<organism evidence="3">
    <name type="scientific">Kitasatospora camelliae</name>
    <dbReference type="NCBI Taxonomy" id="3156397"/>
    <lineage>
        <taxon>Bacteria</taxon>
        <taxon>Bacillati</taxon>
        <taxon>Actinomycetota</taxon>
        <taxon>Actinomycetes</taxon>
        <taxon>Kitasatosporales</taxon>
        <taxon>Streptomycetaceae</taxon>
        <taxon>Kitasatospora</taxon>
    </lineage>
</organism>
<dbReference type="InterPro" id="IPR025565">
    <property type="entry name" value="DUF4328"/>
</dbReference>
<dbReference type="RefSeq" id="WP_354644537.1">
    <property type="nucleotide sequence ID" value="NZ_CP159872.1"/>
</dbReference>
<dbReference type="EMBL" id="CP159872">
    <property type="protein sequence ID" value="XCM83601.1"/>
    <property type="molecule type" value="Genomic_DNA"/>
</dbReference>
<proteinExistence type="predicted"/>
<feature type="domain" description="DUF4328" evidence="2">
    <location>
        <begin position="5"/>
        <end position="124"/>
    </location>
</feature>
<keyword evidence="1" id="KW-0812">Transmembrane</keyword>
<name>A0AAU8K605_9ACTN</name>
<dbReference type="KEGG" id="kcm:ABWK59_34085"/>
<accession>A0AAU8K605</accession>
<sequence>MPVMILVSALSLVVTVCWTRRCRLNAEAFAPGTHRYGPGLAVWGWLIPVGNLWIPRRVMLDVRRASGLTGPARLIEGWWWVRLVKLPVALAVGRIMPNPMVSLHVALISAVSGILLLLVIREITAAQAERLAA</sequence>
<feature type="transmembrane region" description="Helical" evidence="1">
    <location>
        <begin position="101"/>
        <end position="120"/>
    </location>
</feature>
<evidence type="ECO:0000259" key="2">
    <source>
        <dbReference type="Pfam" id="PF14219"/>
    </source>
</evidence>
<evidence type="ECO:0000256" key="1">
    <source>
        <dbReference type="SAM" id="Phobius"/>
    </source>
</evidence>